<dbReference type="EMBL" id="LDAU01000154">
    <property type="protein sequence ID" value="KRX02648.1"/>
    <property type="molecule type" value="Genomic_DNA"/>
</dbReference>
<name>A0A0V0QKL8_PSEPJ</name>
<reference evidence="3 4" key="1">
    <citation type="journal article" date="2015" name="Sci. Rep.">
        <title>Genome of the facultative scuticociliatosis pathogen Pseudocohnilembus persalinus provides insight into its virulence through horizontal gene transfer.</title>
        <authorList>
            <person name="Xiong J."/>
            <person name="Wang G."/>
            <person name="Cheng J."/>
            <person name="Tian M."/>
            <person name="Pan X."/>
            <person name="Warren A."/>
            <person name="Jiang C."/>
            <person name="Yuan D."/>
            <person name="Miao W."/>
        </authorList>
    </citation>
    <scope>NUCLEOTIDE SEQUENCE [LARGE SCALE GENOMIC DNA]</scope>
    <source>
        <strain evidence="3">36N120E</strain>
    </source>
</reference>
<gene>
    <name evidence="3" type="ORF">PPERSA_11988</name>
</gene>
<keyword evidence="1" id="KW-0175">Coiled coil</keyword>
<feature type="region of interest" description="Disordered" evidence="2">
    <location>
        <begin position="356"/>
        <end position="380"/>
    </location>
</feature>
<accession>A0A0V0QKL8</accession>
<dbReference type="InParanoid" id="A0A0V0QKL8"/>
<dbReference type="Proteomes" id="UP000054937">
    <property type="component" value="Unassembled WGS sequence"/>
</dbReference>
<protein>
    <submittedName>
        <fullName evidence="3">Uncharacterized protein</fullName>
    </submittedName>
</protein>
<comment type="caution">
    <text evidence="3">The sequence shown here is derived from an EMBL/GenBank/DDBJ whole genome shotgun (WGS) entry which is preliminary data.</text>
</comment>
<organism evidence="3 4">
    <name type="scientific">Pseudocohnilembus persalinus</name>
    <name type="common">Ciliate</name>
    <dbReference type="NCBI Taxonomy" id="266149"/>
    <lineage>
        <taxon>Eukaryota</taxon>
        <taxon>Sar</taxon>
        <taxon>Alveolata</taxon>
        <taxon>Ciliophora</taxon>
        <taxon>Intramacronucleata</taxon>
        <taxon>Oligohymenophorea</taxon>
        <taxon>Scuticociliatia</taxon>
        <taxon>Philasterida</taxon>
        <taxon>Pseudocohnilembidae</taxon>
        <taxon>Pseudocohnilembus</taxon>
    </lineage>
</organism>
<evidence type="ECO:0000256" key="1">
    <source>
        <dbReference type="SAM" id="Coils"/>
    </source>
</evidence>
<proteinExistence type="predicted"/>
<keyword evidence="4" id="KW-1185">Reference proteome</keyword>
<feature type="coiled-coil region" evidence="1">
    <location>
        <begin position="141"/>
        <end position="171"/>
    </location>
</feature>
<feature type="compositionally biased region" description="Low complexity" evidence="2">
    <location>
        <begin position="365"/>
        <end position="380"/>
    </location>
</feature>
<evidence type="ECO:0000313" key="4">
    <source>
        <dbReference type="Proteomes" id="UP000054937"/>
    </source>
</evidence>
<evidence type="ECO:0000313" key="3">
    <source>
        <dbReference type="EMBL" id="KRX02648.1"/>
    </source>
</evidence>
<evidence type="ECO:0000256" key="2">
    <source>
        <dbReference type="SAM" id="MobiDB-lite"/>
    </source>
</evidence>
<sequence>MSQSEFYQNMESNPEIKMELLHQYLDEQEDDIRILKAQHLVRHQVYLSDTQKITESDKMQLLSMEPKDYKRGDLKKNYSIEVYTPKLIKKLQISQQKENLQNLTQRASQISRKSIKNIKQVQKQQQLFHAHQDYLKQHKKQERIKEIKHQYKDELNKKKEKENQNSHVRAQQRIQLELESYEREEEKMGDDNRLKKINSIIEKGLKNLYSEKSMVFKENYRKEKEIQKEIDNLVKDFNYYQIVIEKMKSEFNKDFLSKFENLQKENQSNKSSDQLYTKAQNPYFRLIAHFHNLHFKKYKIKKDLQHFLDNLNFEKEDKDFILQKYQDFQQMVKENKNHDLNSYFKNYKNSLDLQKKEENQKQKEQNNQQQQQNLDQNKQQNENEQYQMGYSSSMNRYFSIVNLVQKYANGPMKEVKQQNNDINKLMGMSSQQILQDSKQSQK</sequence>
<dbReference type="AlphaFoldDB" id="A0A0V0QKL8"/>